<feature type="site" description="Important for substrate specificity" evidence="3">
    <location>
        <position position="167"/>
    </location>
</feature>
<dbReference type="PANTHER" id="PTHR42679:SF2">
    <property type="entry name" value="S-METHYL-5'-THIOADENOSINE PHOSPHORYLASE"/>
    <property type="match status" value="1"/>
</dbReference>
<sequence length="257" mass="28063">MKIGIIGGSGLDDLDIFAHARDTVADTQWGAPSSPLREGDLAGVPVAILARHGRAHTITPSRVNYRANIQALKDAGCTHILATTATGSLREEIRRGDLVIVDQFIDFTKQRHMTFHESFRPHEPVHAAMPDPFDPGLRAILIEGCVRMGIPHHPQGTLITIEGPRFSTRAESRMFRMWGADVINMSVATEAALANEAGLPYAAIAMSTDYDCWKEDETPVSWEEVFAVFKANAEKVTRLLVESIPAIAAAQGNARND</sequence>
<reference evidence="5" key="1">
    <citation type="journal article" date="2021" name="PeerJ">
        <title>Extensive microbial diversity within the chicken gut microbiome revealed by metagenomics and culture.</title>
        <authorList>
            <person name="Gilroy R."/>
            <person name="Ravi A."/>
            <person name="Getino M."/>
            <person name="Pursley I."/>
            <person name="Horton D.L."/>
            <person name="Alikhan N.F."/>
            <person name="Baker D."/>
            <person name="Gharbi K."/>
            <person name="Hall N."/>
            <person name="Watson M."/>
            <person name="Adriaenssens E.M."/>
            <person name="Foster-Nyarko E."/>
            <person name="Jarju S."/>
            <person name="Secka A."/>
            <person name="Antonio M."/>
            <person name="Oren A."/>
            <person name="Chaudhuri R.R."/>
            <person name="La Ragione R."/>
            <person name="Hildebrand F."/>
            <person name="Pallen M.J."/>
        </authorList>
    </citation>
    <scope>NUCLEOTIDE SEQUENCE</scope>
    <source>
        <strain evidence="5">ChiSxjej5B17-1746</strain>
    </source>
</reference>
<dbReference type="NCBIfam" id="TIGR01694">
    <property type="entry name" value="MTAP"/>
    <property type="match status" value="1"/>
</dbReference>
<feature type="binding site" evidence="3">
    <location>
        <begin position="84"/>
        <end position="85"/>
    </location>
    <ligand>
        <name>phosphate</name>
        <dbReference type="ChEBI" id="CHEBI:43474"/>
    </ligand>
</feature>
<dbReference type="GO" id="GO:0019509">
    <property type="term" value="P:L-methionine salvage from methylthioadenosine"/>
    <property type="evidence" value="ECO:0007669"/>
    <property type="project" value="TreeGrafter"/>
</dbReference>
<dbReference type="GO" id="GO:0006166">
    <property type="term" value="P:purine ribonucleoside salvage"/>
    <property type="evidence" value="ECO:0007669"/>
    <property type="project" value="UniProtKB-UniRule"/>
</dbReference>
<evidence type="ECO:0000256" key="3">
    <source>
        <dbReference type="HAMAP-Rule" id="MF_01963"/>
    </source>
</evidence>
<dbReference type="Pfam" id="PF01048">
    <property type="entry name" value="PNP_UDP_1"/>
    <property type="match status" value="1"/>
</dbReference>
<proteinExistence type="inferred from homology"/>
<dbReference type="AlphaFoldDB" id="A0A9D1R2M0"/>
<dbReference type="InterPro" id="IPR010044">
    <property type="entry name" value="MTAP"/>
</dbReference>
<dbReference type="EC" id="2.4.2.1" evidence="3"/>
<name>A0A9D1R2M0_9BACT</name>
<feature type="binding site" evidence="3">
    <location>
        <begin position="209"/>
        <end position="211"/>
    </location>
    <ligand>
        <name>substrate</name>
    </ligand>
</feature>
<evidence type="ECO:0000259" key="4">
    <source>
        <dbReference type="Pfam" id="PF01048"/>
    </source>
</evidence>
<dbReference type="EMBL" id="DXGI01000281">
    <property type="protein sequence ID" value="HIW78952.1"/>
    <property type="molecule type" value="Genomic_DNA"/>
</dbReference>
<dbReference type="Gene3D" id="3.40.50.1580">
    <property type="entry name" value="Nucleoside phosphorylase domain"/>
    <property type="match status" value="1"/>
</dbReference>
<dbReference type="CDD" id="cd09010">
    <property type="entry name" value="MTAP_SsMTAPII_like_MTIP"/>
    <property type="match status" value="1"/>
</dbReference>
<comment type="subunit">
    <text evidence="3">Homohexamer. Dimer of a homotrimer.</text>
</comment>
<dbReference type="PANTHER" id="PTHR42679">
    <property type="entry name" value="S-METHYL-5'-THIOADENOSINE PHOSPHORYLASE"/>
    <property type="match status" value="1"/>
</dbReference>
<feature type="site" description="Important for substrate specificity" evidence="3">
    <location>
        <position position="222"/>
    </location>
</feature>
<organism evidence="5 6">
    <name type="scientific">Candidatus Bilophila faecipullorum</name>
    <dbReference type="NCBI Taxonomy" id="2838482"/>
    <lineage>
        <taxon>Bacteria</taxon>
        <taxon>Pseudomonadati</taxon>
        <taxon>Thermodesulfobacteriota</taxon>
        <taxon>Desulfovibrionia</taxon>
        <taxon>Desulfovibrionales</taxon>
        <taxon>Desulfovibrionaceae</taxon>
        <taxon>Bilophila</taxon>
    </lineage>
</organism>
<comment type="miscellaneous">
    <text evidence="3">Although this enzyme belongs to the family of MTA phosphorylases based on sequence homology, it lacks several conserved amino acids in the substrate binding pocket that confer specificity towards MTA.</text>
</comment>
<dbReference type="SUPFAM" id="SSF53167">
    <property type="entry name" value="Purine and uridine phosphorylases"/>
    <property type="match status" value="1"/>
</dbReference>
<comment type="pathway">
    <text evidence="3">Purine metabolism; purine nucleoside salvage.</text>
</comment>
<evidence type="ECO:0000256" key="1">
    <source>
        <dbReference type="ARBA" id="ARBA00022676"/>
    </source>
</evidence>
<dbReference type="GO" id="GO:0005829">
    <property type="term" value="C:cytosol"/>
    <property type="evidence" value="ECO:0007669"/>
    <property type="project" value="TreeGrafter"/>
</dbReference>
<evidence type="ECO:0000313" key="6">
    <source>
        <dbReference type="Proteomes" id="UP000824264"/>
    </source>
</evidence>
<comment type="function">
    <text evidence="3">Purine nucleoside phosphorylase involved in purine salvage.</text>
</comment>
<feature type="binding site" evidence="3">
    <location>
        <position position="9"/>
    </location>
    <ligand>
        <name>phosphate</name>
        <dbReference type="ChEBI" id="CHEBI:43474"/>
    </ligand>
</feature>
<feature type="domain" description="Nucleoside phosphorylase" evidence="4">
    <location>
        <begin position="2"/>
        <end position="244"/>
    </location>
</feature>
<protein>
    <recommendedName>
        <fullName evidence="3">Purine nucleoside phosphorylase</fullName>
        <shortName evidence="3">PNP</shortName>
        <ecNumber evidence="3">2.4.2.1</ecNumber>
    </recommendedName>
</protein>
<evidence type="ECO:0000313" key="5">
    <source>
        <dbReference type="EMBL" id="HIW78952.1"/>
    </source>
</evidence>
<keyword evidence="3" id="KW-0660">Purine salvage</keyword>
<dbReference type="Proteomes" id="UP000824264">
    <property type="component" value="Unassembled WGS sequence"/>
</dbReference>
<dbReference type="InterPro" id="IPR018099">
    <property type="entry name" value="Purine_phosphorylase-2_CS"/>
</dbReference>
<comment type="catalytic activity">
    <reaction evidence="3">
        <text>a purine D-ribonucleoside + phosphate = a purine nucleobase + alpha-D-ribose 1-phosphate</text>
        <dbReference type="Rhea" id="RHEA:19805"/>
        <dbReference type="ChEBI" id="CHEBI:26386"/>
        <dbReference type="ChEBI" id="CHEBI:43474"/>
        <dbReference type="ChEBI" id="CHEBI:57720"/>
        <dbReference type="ChEBI" id="CHEBI:142355"/>
        <dbReference type="EC" id="2.4.2.1"/>
    </reaction>
</comment>
<feature type="binding site" evidence="3">
    <location>
        <begin position="51"/>
        <end position="52"/>
    </location>
    <ligand>
        <name>phosphate</name>
        <dbReference type="ChEBI" id="CHEBI:43474"/>
    </ligand>
</feature>
<comment type="caution">
    <text evidence="5">The sequence shown here is derived from an EMBL/GenBank/DDBJ whole genome shotgun (WGS) entry which is preliminary data.</text>
</comment>
<keyword evidence="1 3" id="KW-0328">Glycosyltransferase</keyword>
<feature type="binding site" evidence="3">
    <location>
        <position position="186"/>
    </location>
    <ligand>
        <name>phosphate</name>
        <dbReference type="ChEBI" id="CHEBI:43474"/>
    </ligand>
</feature>
<gene>
    <name evidence="5" type="primary">mtnP</name>
    <name evidence="5" type="ORF">H9874_07395</name>
</gene>
<dbReference type="InterPro" id="IPR035994">
    <property type="entry name" value="Nucleoside_phosphorylase_sf"/>
</dbReference>
<comment type="similarity">
    <text evidence="3">Belongs to the PNP/MTAP phosphorylase family. MTAP subfamily.</text>
</comment>
<reference evidence="5" key="2">
    <citation type="submission" date="2021-04" db="EMBL/GenBank/DDBJ databases">
        <authorList>
            <person name="Gilroy R."/>
        </authorList>
    </citation>
    <scope>NUCLEOTIDE SEQUENCE</scope>
    <source>
        <strain evidence="5">ChiSxjej5B17-1746</strain>
    </source>
</reference>
<accession>A0A9D1R2M0</accession>
<dbReference type="GO" id="GO:0017061">
    <property type="term" value="F:S-methyl-5-thioadenosine phosphorylase activity"/>
    <property type="evidence" value="ECO:0007669"/>
    <property type="project" value="InterPro"/>
</dbReference>
<evidence type="ECO:0000256" key="2">
    <source>
        <dbReference type="ARBA" id="ARBA00022679"/>
    </source>
</evidence>
<dbReference type="HAMAP" id="MF_01963">
    <property type="entry name" value="MTAP"/>
    <property type="match status" value="1"/>
</dbReference>
<keyword evidence="2 3" id="KW-0808">Transferase</keyword>
<feature type="binding site" evidence="3">
    <location>
        <position position="185"/>
    </location>
    <ligand>
        <name>substrate</name>
    </ligand>
</feature>
<dbReference type="PROSITE" id="PS01240">
    <property type="entry name" value="PNP_MTAP_2"/>
    <property type="match status" value="1"/>
</dbReference>
<dbReference type="InterPro" id="IPR000845">
    <property type="entry name" value="Nucleoside_phosphorylase_d"/>
</dbReference>